<name>E7G9H6_9FIRM</name>
<dbReference type="Proteomes" id="UP000003157">
    <property type="component" value="Unassembled WGS sequence"/>
</dbReference>
<reference evidence="2 3" key="1">
    <citation type="submission" date="2010-12" db="EMBL/GenBank/DDBJ databases">
        <title>The Genome Sequence of Coprobacillus sp. strain 29_1.</title>
        <authorList>
            <consortium name="The Broad Institute Genome Sequencing Platform"/>
            <person name="Earl A."/>
            <person name="Ward D."/>
            <person name="Feldgarden M."/>
            <person name="Gevers D."/>
            <person name="Daigneault M."/>
            <person name="Sibley C.D."/>
            <person name="White A."/>
            <person name="Strauss J."/>
            <person name="Allen-Vercoe E."/>
            <person name="Young S.K."/>
            <person name="Zeng Q."/>
            <person name="Gargeya S."/>
            <person name="Fitzgerald M."/>
            <person name="Haas B."/>
            <person name="Abouelleil A."/>
            <person name="Alvarado L."/>
            <person name="Arachchi H.M."/>
            <person name="Berlin A."/>
            <person name="Brown A."/>
            <person name="Chapman S.B."/>
            <person name="Chen Z."/>
            <person name="Dunbar C."/>
            <person name="Freedman E."/>
            <person name="Gearin G."/>
            <person name="Gellesch M."/>
            <person name="Goldberg J."/>
            <person name="Griggs A."/>
            <person name="Gujja S."/>
            <person name="Heilman E."/>
            <person name="Heiman D."/>
            <person name="Howarth C."/>
            <person name="Larson L."/>
            <person name="Lui A."/>
            <person name="MacDonald P.J.P."/>
            <person name="Mehta T."/>
            <person name="Montmayeur A."/>
            <person name="Murphy C."/>
            <person name="Neiman D."/>
            <person name="Pearson M."/>
            <person name="Priest M."/>
            <person name="Roberts A."/>
            <person name="Saif S."/>
            <person name="Shea T."/>
            <person name="Shenoy N."/>
            <person name="Sisk P."/>
            <person name="Stolte C."/>
            <person name="Sykes S."/>
            <person name="White J."/>
            <person name="Yandava C."/>
            <person name="Nusbaum C."/>
            <person name="Birren B."/>
        </authorList>
    </citation>
    <scope>NUCLEOTIDE SEQUENCE [LARGE SCALE GENOMIC DNA]</scope>
    <source>
        <strain evidence="2 3">29_1</strain>
    </source>
</reference>
<dbReference type="AlphaFoldDB" id="E7G9H6"/>
<evidence type="ECO:0000313" key="2">
    <source>
        <dbReference type="EMBL" id="EFW05270.1"/>
    </source>
</evidence>
<dbReference type="OrthoDB" id="9807674at2"/>
<evidence type="ECO:0000259" key="1">
    <source>
        <dbReference type="Pfam" id="PF04230"/>
    </source>
</evidence>
<dbReference type="RefSeq" id="WP_008788530.1">
    <property type="nucleotide sequence ID" value="NZ_AKCB01000003.1"/>
</dbReference>
<sequence>MKIVKKLLLKIYYKYHELIDDYRAKKTSDFLKKYKRKNEKVVFYLETPLHNNLGDLAQYYCIEKWIRDNLSEYDFLKFNAYDIVNKKSDFIEYLKKTYTHKDIIIFQSGYTTTDLGGVHDELHKLIFDNLDNPYVLMMPQTIFFKNNKRKEETSISYSRDKNLMFLARDEISFEMAKNMFNNISIVKYPDIVTSLIGTFSNSNGERNGIYVCCRNDSEKYYSDNEILNLIESLKKISYIEKGDTTIKMNPKYMRNNIEKVLYEHIQFFSKHKLIITDRYHGTIFSLVSNTPVIVIKTNDHKVVTGVDWFKGIYDDYVYYAETLDDAYKLAEKILSKEVQYQVPSYFKEAYYDKLLELFKEKTNYL</sequence>
<dbReference type="HOGENOM" id="CLU_045699_1_0_9"/>
<proteinExistence type="predicted"/>
<feature type="domain" description="Polysaccharide pyruvyl transferase" evidence="1">
    <location>
        <begin position="52"/>
        <end position="297"/>
    </location>
</feature>
<evidence type="ECO:0000313" key="3">
    <source>
        <dbReference type="Proteomes" id="UP000003157"/>
    </source>
</evidence>
<dbReference type="Pfam" id="PF04230">
    <property type="entry name" value="PS_pyruv_trans"/>
    <property type="match status" value="1"/>
</dbReference>
<dbReference type="GeneID" id="78231041"/>
<dbReference type="eggNOG" id="COG5039">
    <property type="taxonomic scope" value="Bacteria"/>
</dbReference>
<protein>
    <recommendedName>
        <fullName evidence="1">Polysaccharide pyruvyl transferase domain-containing protein</fullName>
    </recommendedName>
</protein>
<accession>E7G9H6</accession>
<keyword evidence="3" id="KW-1185">Reference proteome</keyword>
<dbReference type="STRING" id="100884.GCA_000269565_03264"/>
<gene>
    <name evidence="2" type="ORF">HMPREF9488_01415</name>
</gene>
<dbReference type="InterPro" id="IPR007345">
    <property type="entry name" value="Polysacch_pyruvyl_Trfase"/>
</dbReference>
<organism evidence="2 3">
    <name type="scientific">Coprobacillus cateniformis</name>
    <dbReference type="NCBI Taxonomy" id="100884"/>
    <lineage>
        <taxon>Bacteria</taxon>
        <taxon>Bacillati</taxon>
        <taxon>Bacillota</taxon>
        <taxon>Erysipelotrichia</taxon>
        <taxon>Erysipelotrichales</taxon>
        <taxon>Coprobacillaceae</taxon>
        <taxon>Coprobacillus</taxon>
    </lineage>
</organism>
<comment type="caution">
    <text evidence="2">The sequence shown here is derived from an EMBL/GenBank/DDBJ whole genome shotgun (WGS) entry which is preliminary data.</text>
</comment>
<dbReference type="EMBL" id="ADKX01000026">
    <property type="protein sequence ID" value="EFW05270.1"/>
    <property type="molecule type" value="Genomic_DNA"/>
</dbReference>